<comment type="caution">
    <text evidence="1">The sequence shown here is derived from an EMBL/GenBank/DDBJ whole genome shotgun (WGS) entry which is preliminary data.</text>
</comment>
<keyword evidence="2" id="KW-1185">Reference proteome</keyword>
<dbReference type="EMBL" id="CM042046">
    <property type="protein sequence ID" value="KAI3677291.1"/>
    <property type="molecule type" value="Genomic_DNA"/>
</dbReference>
<protein>
    <submittedName>
        <fullName evidence="1">Uncharacterized protein</fullName>
    </submittedName>
</protein>
<reference evidence="2" key="1">
    <citation type="journal article" date="2022" name="Mol. Ecol. Resour.">
        <title>The genomes of chicory, endive, great burdock and yacon provide insights into Asteraceae palaeo-polyploidization history and plant inulin production.</title>
        <authorList>
            <person name="Fan W."/>
            <person name="Wang S."/>
            <person name="Wang H."/>
            <person name="Wang A."/>
            <person name="Jiang F."/>
            <person name="Liu H."/>
            <person name="Zhao H."/>
            <person name="Xu D."/>
            <person name="Zhang Y."/>
        </authorList>
    </citation>
    <scope>NUCLEOTIDE SEQUENCE [LARGE SCALE GENOMIC DNA]</scope>
    <source>
        <strain evidence="2">cv. Yunnan</strain>
    </source>
</reference>
<accession>A0ACB8Y186</accession>
<reference evidence="1 2" key="2">
    <citation type="journal article" date="2022" name="Mol. Ecol. Resour.">
        <title>The genomes of chicory, endive, great burdock and yacon provide insights into Asteraceae paleo-polyploidization history and plant inulin production.</title>
        <authorList>
            <person name="Fan W."/>
            <person name="Wang S."/>
            <person name="Wang H."/>
            <person name="Wang A."/>
            <person name="Jiang F."/>
            <person name="Liu H."/>
            <person name="Zhao H."/>
            <person name="Xu D."/>
            <person name="Zhang Y."/>
        </authorList>
    </citation>
    <scope>NUCLEOTIDE SEQUENCE [LARGE SCALE GENOMIC DNA]</scope>
    <source>
        <strain evidence="2">cv. Yunnan</strain>
        <tissue evidence="1">Leaves</tissue>
    </source>
</reference>
<evidence type="ECO:0000313" key="2">
    <source>
        <dbReference type="Proteomes" id="UP001056120"/>
    </source>
</evidence>
<dbReference type="Proteomes" id="UP001056120">
    <property type="component" value="Linkage Group LG29"/>
</dbReference>
<name>A0ACB8Y186_9ASTR</name>
<sequence>MWLMVLRLVLTLVEIMFKFLLVDSTLTAEGFSRYGEVLLGRFESSGQVKSGRVGSEHLVSSGYRMVESLVFVLQRCKRWVCWFQLRRGWPRFLFSESVVKLFGCYHKQLEVVMSF</sequence>
<evidence type="ECO:0000313" key="1">
    <source>
        <dbReference type="EMBL" id="KAI3677291.1"/>
    </source>
</evidence>
<proteinExistence type="predicted"/>
<organism evidence="1 2">
    <name type="scientific">Smallanthus sonchifolius</name>
    <dbReference type="NCBI Taxonomy" id="185202"/>
    <lineage>
        <taxon>Eukaryota</taxon>
        <taxon>Viridiplantae</taxon>
        <taxon>Streptophyta</taxon>
        <taxon>Embryophyta</taxon>
        <taxon>Tracheophyta</taxon>
        <taxon>Spermatophyta</taxon>
        <taxon>Magnoliopsida</taxon>
        <taxon>eudicotyledons</taxon>
        <taxon>Gunneridae</taxon>
        <taxon>Pentapetalae</taxon>
        <taxon>asterids</taxon>
        <taxon>campanulids</taxon>
        <taxon>Asterales</taxon>
        <taxon>Asteraceae</taxon>
        <taxon>Asteroideae</taxon>
        <taxon>Heliantheae alliance</taxon>
        <taxon>Millerieae</taxon>
        <taxon>Smallanthus</taxon>
    </lineage>
</organism>
<gene>
    <name evidence="1" type="ORF">L1987_86915</name>
</gene>